<keyword evidence="2" id="KW-1185">Reference proteome</keyword>
<name>A0ACB8GC64_9SAUR</name>
<evidence type="ECO:0000313" key="2">
    <source>
        <dbReference type="Proteomes" id="UP000827872"/>
    </source>
</evidence>
<accession>A0ACB8GC64</accession>
<protein>
    <submittedName>
        <fullName evidence="1">Uncharacterized protein</fullName>
    </submittedName>
</protein>
<sequence>MAPPHLLLRSVGSPPILPTLLRSSSSDPADTASTGTHRVPSQDPPPTAVTSVPAGGVPGSPSNREKSSDEGKMFNLLKSKAYKNP</sequence>
<dbReference type="EMBL" id="CM037614">
    <property type="protein sequence ID" value="KAH8017167.1"/>
    <property type="molecule type" value="Genomic_DNA"/>
</dbReference>
<gene>
    <name evidence="1" type="ORF">K3G42_026773</name>
</gene>
<dbReference type="Proteomes" id="UP000827872">
    <property type="component" value="Linkage Group LG01"/>
</dbReference>
<organism evidence="1 2">
    <name type="scientific">Sphaerodactylus townsendi</name>
    <dbReference type="NCBI Taxonomy" id="933632"/>
    <lineage>
        <taxon>Eukaryota</taxon>
        <taxon>Metazoa</taxon>
        <taxon>Chordata</taxon>
        <taxon>Craniata</taxon>
        <taxon>Vertebrata</taxon>
        <taxon>Euteleostomi</taxon>
        <taxon>Lepidosauria</taxon>
        <taxon>Squamata</taxon>
        <taxon>Bifurcata</taxon>
        <taxon>Gekkota</taxon>
        <taxon>Sphaerodactylidae</taxon>
        <taxon>Sphaerodactylus</taxon>
    </lineage>
</organism>
<comment type="caution">
    <text evidence="1">The sequence shown here is derived from an EMBL/GenBank/DDBJ whole genome shotgun (WGS) entry which is preliminary data.</text>
</comment>
<proteinExistence type="predicted"/>
<reference evidence="1" key="1">
    <citation type="submission" date="2021-08" db="EMBL/GenBank/DDBJ databases">
        <title>The first chromosome-level gecko genome reveals the dynamic sex chromosomes of Neotropical dwarf geckos (Sphaerodactylidae: Sphaerodactylus).</title>
        <authorList>
            <person name="Pinto B.J."/>
            <person name="Keating S.E."/>
            <person name="Gamble T."/>
        </authorList>
    </citation>
    <scope>NUCLEOTIDE SEQUENCE</scope>
    <source>
        <strain evidence="1">TG3544</strain>
    </source>
</reference>
<evidence type="ECO:0000313" key="1">
    <source>
        <dbReference type="EMBL" id="KAH8017167.1"/>
    </source>
</evidence>